<dbReference type="Pfam" id="PF03864">
    <property type="entry name" value="Phage_cap_E"/>
    <property type="match status" value="1"/>
</dbReference>
<gene>
    <name evidence="1" type="ORF">FHS74_001975</name>
</gene>
<dbReference type="RefSeq" id="WP_184799917.1">
    <property type="nucleotide sequence ID" value="NZ_JACIIZ010000005.1"/>
</dbReference>
<dbReference type="AlphaFoldDB" id="A0A7X0AZH9"/>
<evidence type="ECO:0000313" key="2">
    <source>
        <dbReference type="Proteomes" id="UP000539175"/>
    </source>
</evidence>
<dbReference type="EMBL" id="JACIIZ010000005">
    <property type="protein sequence ID" value="MBB6251424.1"/>
    <property type="molecule type" value="Genomic_DNA"/>
</dbReference>
<evidence type="ECO:0000313" key="1">
    <source>
        <dbReference type="EMBL" id="MBB6251424.1"/>
    </source>
</evidence>
<reference evidence="1 2" key="1">
    <citation type="submission" date="2020-08" db="EMBL/GenBank/DDBJ databases">
        <title>Genomic Encyclopedia of Type Strains, Phase IV (KMG-IV): sequencing the most valuable type-strain genomes for metagenomic binning, comparative biology and taxonomic classification.</title>
        <authorList>
            <person name="Goeker M."/>
        </authorList>
    </citation>
    <scope>NUCLEOTIDE SEQUENCE [LARGE SCALE GENOMIC DNA]</scope>
    <source>
        <strain evidence="1 2">DSM 22198</strain>
    </source>
</reference>
<protein>
    <recommendedName>
        <fullName evidence="3">Major capsid protein</fullName>
    </recommendedName>
</protein>
<sequence length="351" mass="38443">MPDLTMDIFNGDAFSNVTMTNYVNTNVPFQPSFLGSLGMFNAEGVYSTQVAFDDEDGALTLISATERGGPAEQSQNTKGTLRVLSTVRLAREAVIKADEVAGVRVLGTAGQLQTAERLVYKRVEGPVGLRAALEYTKEYHRLGAIDGIVYDANGTKVLWDYFVHYGVARPAAVNFAFSSYTGEDRAFGKACTALRRLATKALNGFPLTAAMPIALCGDGFYDDAWSNKETAKAAQVAATGNLQAPELISRNEAFDSFKYGGIVWVNYRGSDDGKVAIPTDEARFFYAGVPGLFNEYNAPADTWDFVNTEGLPVYMLQRPENQTSSRRTFEVQANPLQLCLRPLHMRRLTKS</sequence>
<keyword evidence="2" id="KW-1185">Reference proteome</keyword>
<evidence type="ECO:0008006" key="3">
    <source>
        <dbReference type="Google" id="ProtNLM"/>
    </source>
</evidence>
<dbReference type="InterPro" id="IPR005564">
    <property type="entry name" value="Major_capsid_GpE"/>
</dbReference>
<name>A0A7X0AZH9_9PROT</name>
<comment type="caution">
    <text evidence="1">The sequence shown here is derived from an EMBL/GenBank/DDBJ whole genome shotgun (WGS) entry which is preliminary data.</text>
</comment>
<dbReference type="Proteomes" id="UP000539175">
    <property type="component" value="Unassembled WGS sequence"/>
</dbReference>
<proteinExistence type="predicted"/>
<accession>A0A7X0AZH9</accession>
<organism evidence="1 2">
    <name type="scientific">Nitrospirillum iridis</name>
    <dbReference type="NCBI Taxonomy" id="765888"/>
    <lineage>
        <taxon>Bacteria</taxon>
        <taxon>Pseudomonadati</taxon>
        <taxon>Pseudomonadota</taxon>
        <taxon>Alphaproteobacteria</taxon>
        <taxon>Rhodospirillales</taxon>
        <taxon>Azospirillaceae</taxon>
        <taxon>Nitrospirillum</taxon>
    </lineage>
</organism>